<dbReference type="InterPro" id="IPR022646">
    <property type="entry name" value="SecD/SecF_CS"/>
</dbReference>
<dbReference type="AlphaFoldDB" id="D5VTM4"/>
<dbReference type="GO" id="GO:0006605">
    <property type="term" value="P:protein targeting"/>
    <property type="evidence" value="ECO:0007669"/>
    <property type="project" value="UniProtKB-UniRule"/>
</dbReference>
<proteinExistence type="inferred from homology"/>
<comment type="caution">
    <text evidence="9">Lacks conserved residue(s) required for the propagation of feature annotation.</text>
</comment>
<evidence type="ECO:0000256" key="7">
    <source>
        <dbReference type="ARBA" id="ARBA00023010"/>
    </source>
</evidence>
<dbReference type="PANTHER" id="PTHR30081">
    <property type="entry name" value="PROTEIN-EXPORT MEMBRANE PROTEIN SEC"/>
    <property type="match status" value="1"/>
</dbReference>
<keyword evidence="6 9" id="KW-1133">Transmembrane helix</keyword>
<dbReference type="Pfam" id="PF21760">
    <property type="entry name" value="SecD_1st"/>
    <property type="match status" value="1"/>
</dbReference>
<keyword evidence="13" id="KW-1185">Reference proteome</keyword>
<keyword evidence="2 9" id="KW-0813">Transport</keyword>
<organism evidence="12 13">
    <name type="scientific">Methanocaldococcus infernus (strain DSM 11812 / JCM 15783 / ME)</name>
    <dbReference type="NCBI Taxonomy" id="573063"/>
    <lineage>
        <taxon>Archaea</taxon>
        <taxon>Methanobacteriati</taxon>
        <taxon>Methanobacteriota</taxon>
        <taxon>Methanomada group</taxon>
        <taxon>Methanococci</taxon>
        <taxon>Methanococcales</taxon>
        <taxon>Methanocaldococcaceae</taxon>
        <taxon>Methanocaldococcus</taxon>
    </lineage>
</organism>
<evidence type="ECO:0000256" key="8">
    <source>
        <dbReference type="ARBA" id="ARBA00023136"/>
    </source>
</evidence>
<accession>D5VTM4</accession>
<feature type="domain" description="Protein export membrane protein SecD/SecF C-terminal" evidence="10">
    <location>
        <begin position="226"/>
        <end position="377"/>
    </location>
</feature>
<keyword evidence="4 9" id="KW-0812">Transmembrane</keyword>
<gene>
    <name evidence="9" type="primary">secD</name>
    <name evidence="12" type="ordered locus">Metin_1277</name>
</gene>
<dbReference type="HOGENOM" id="CLU_007894_5_1_2"/>
<dbReference type="eggNOG" id="arCOG03055">
    <property type="taxonomic scope" value="Archaea"/>
</dbReference>
<keyword evidence="5 9" id="KW-0653">Protein transport</keyword>
<evidence type="ECO:0000313" key="13">
    <source>
        <dbReference type="Proteomes" id="UP000002061"/>
    </source>
</evidence>
<feature type="transmembrane region" description="Helical" evidence="9">
    <location>
        <begin position="297"/>
        <end position="316"/>
    </location>
</feature>
<evidence type="ECO:0000256" key="3">
    <source>
        <dbReference type="ARBA" id="ARBA00022475"/>
    </source>
</evidence>
<evidence type="ECO:0000259" key="11">
    <source>
        <dbReference type="Pfam" id="PF21760"/>
    </source>
</evidence>
<feature type="transmembrane region" description="Helical" evidence="9">
    <location>
        <begin position="364"/>
        <end position="383"/>
    </location>
</feature>
<dbReference type="PANTHER" id="PTHR30081:SF1">
    <property type="entry name" value="PROTEIN TRANSLOCASE SUBUNIT SECD"/>
    <property type="match status" value="1"/>
</dbReference>
<dbReference type="GO" id="GO:0005886">
    <property type="term" value="C:plasma membrane"/>
    <property type="evidence" value="ECO:0007669"/>
    <property type="project" value="UniProtKB-SubCell"/>
</dbReference>
<dbReference type="Pfam" id="PF07549">
    <property type="entry name" value="Sec_GG"/>
    <property type="match status" value="1"/>
</dbReference>
<dbReference type="HAMAP" id="MF_01463_A">
    <property type="entry name" value="SecD_A"/>
    <property type="match status" value="1"/>
</dbReference>
<evidence type="ECO:0000313" key="12">
    <source>
        <dbReference type="EMBL" id="ADG13927.1"/>
    </source>
</evidence>
<keyword evidence="7 9" id="KW-0811">Translocation</keyword>
<dbReference type="InterPro" id="IPR048631">
    <property type="entry name" value="SecD_1st"/>
</dbReference>
<dbReference type="InterPro" id="IPR022813">
    <property type="entry name" value="SecD/SecF_arch_bac"/>
</dbReference>
<comment type="subcellular location">
    <subcellularLocation>
        <location evidence="1 9">Cell membrane</location>
        <topology evidence="1 9">Multi-pass membrane protein</topology>
    </subcellularLocation>
</comment>
<feature type="transmembrane region" description="Helical" evidence="9">
    <location>
        <begin position="336"/>
        <end position="358"/>
    </location>
</feature>
<evidence type="ECO:0000256" key="2">
    <source>
        <dbReference type="ARBA" id="ARBA00022448"/>
    </source>
</evidence>
<dbReference type="InterPro" id="IPR048634">
    <property type="entry name" value="SecD_SecF_C"/>
</dbReference>
<dbReference type="NCBIfam" id="NF006218">
    <property type="entry name" value="PRK08343.1-4"/>
    <property type="match status" value="1"/>
</dbReference>
<feature type="domain" description="Protein translocase subunit SecDF P1" evidence="11">
    <location>
        <begin position="55"/>
        <end position="105"/>
    </location>
</feature>
<keyword evidence="3 9" id="KW-1003">Cell membrane</keyword>
<evidence type="ECO:0000256" key="9">
    <source>
        <dbReference type="HAMAP-Rule" id="MF_01463"/>
    </source>
</evidence>
<dbReference type="EMBL" id="CP002009">
    <property type="protein sequence ID" value="ADG13927.1"/>
    <property type="molecule type" value="Genomic_DNA"/>
</dbReference>
<sequence length="393" mass="42732">MKELLKDKRIVIFILAILFSSIVIAVKGIHYGVDITGGTVIVLKTEKPLNERDMSMTVEIIKNRLDATGLGNIEVYSRGNNEIIVIVPASADVDTIIKILKQQGNFKALLDNKTLLYTGRDIANVEFPTKVPSGNTVAYGVPFSLKIDAAKRMAELVKGKAYHRVYLYMDDKLISAPVLSPELTSGKPSPNQVITVGPYPPTEEEKAEALAIYTALKSGALPVKVDIEYTYSISPEFGRELLKGIYIAIALAFIAVSLVVAFRYKSPKLVFPILLTCFSEILIILGIASLINWRIDLPSFAGIVAAVGTGVDNQIVIADEALKGIKRLKASIKRAFFVIFASASTSIAAMLPLFVLGVGLLKGFALTTIIGILIGIFITRPAYAKIVEELFKK</sequence>
<dbReference type="SUPFAM" id="SSF82866">
    <property type="entry name" value="Multidrug efflux transporter AcrB transmembrane domain"/>
    <property type="match status" value="1"/>
</dbReference>
<comment type="similarity">
    <text evidence="9">Belongs to the SecD/SecF family. SecD subfamily.</text>
</comment>
<evidence type="ECO:0000259" key="10">
    <source>
        <dbReference type="Pfam" id="PF02355"/>
    </source>
</evidence>
<dbReference type="InterPro" id="IPR024912">
    <property type="entry name" value="SecD_arc"/>
</dbReference>
<comment type="subunit">
    <text evidence="9">Part of the protein translocation apparatus. Forms a complex with SecF.</text>
</comment>
<name>D5VTM4_METIM</name>
<reference evidence="12" key="1">
    <citation type="submission" date="2010-04" db="EMBL/GenBank/DDBJ databases">
        <title>Complete sequence of Methanocaldococcus infernus ME.</title>
        <authorList>
            <consortium name="US DOE Joint Genome Institute"/>
            <person name="Lucas S."/>
            <person name="Copeland A."/>
            <person name="Lapidus A."/>
            <person name="Cheng J.-F."/>
            <person name="Bruce D."/>
            <person name="Goodwin L."/>
            <person name="Pitluck S."/>
            <person name="Munk A.C."/>
            <person name="Detter J.C."/>
            <person name="Han C."/>
            <person name="Tapia R."/>
            <person name="Land M."/>
            <person name="Hauser L."/>
            <person name="Kyrpides N."/>
            <person name="Mikhailova N."/>
            <person name="Sieprawska-Lupa M."/>
            <person name="Whitman W.B."/>
            <person name="Woyke T."/>
        </authorList>
    </citation>
    <scope>NUCLEOTIDE SEQUENCE [LARGE SCALE GENOMIC DNA]</scope>
    <source>
        <strain evidence="12">ME</strain>
    </source>
</reference>
<dbReference type="GeneID" id="9132308"/>
<dbReference type="Proteomes" id="UP000002061">
    <property type="component" value="Chromosome"/>
</dbReference>
<dbReference type="GO" id="GO:0065002">
    <property type="term" value="P:intracellular protein transmembrane transport"/>
    <property type="evidence" value="ECO:0007669"/>
    <property type="project" value="UniProtKB-UniRule"/>
</dbReference>
<feature type="transmembrane region" description="Helical" evidence="9">
    <location>
        <begin position="244"/>
        <end position="262"/>
    </location>
</feature>
<evidence type="ECO:0000256" key="1">
    <source>
        <dbReference type="ARBA" id="ARBA00004651"/>
    </source>
</evidence>
<protein>
    <recommendedName>
        <fullName evidence="9">Protein-export membrane protein SecD</fullName>
    </recommendedName>
</protein>
<dbReference type="Pfam" id="PF02355">
    <property type="entry name" value="SecD_SecF_C"/>
    <property type="match status" value="1"/>
</dbReference>
<feature type="transmembrane region" description="Helical" evidence="9">
    <location>
        <begin position="269"/>
        <end position="291"/>
    </location>
</feature>
<dbReference type="STRING" id="573063.Metin_1277"/>
<dbReference type="RefSeq" id="WP_013100672.1">
    <property type="nucleotide sequence ID" value="NC_014122.1"/>
</dbReference>
<dbReference type="Gene3D" id="1.20.1640.10">
    <property type="entry name" value="Multidrug efflux transporter AcrB transmembrane domain"/>
    <property type="match status" value="1"/>
</dbReference>
<keyword evidence="8 9" id="KW-0472">Membrane</keyword>
<comment type="function">
    <text evidence="9">Involved in protein export.</text>
</comment>
<evidence type="ECO:0000256" key="6">
    <source>
        <dbReference type="ARBA" id="ARBA00022989"/>
    </source>
</evidence>
<dbReference type="Gene3D" id="3.30.70.3220">
    <property type="match status" value="1"/>
</dbReference>
<dbReference type="KEGG" id="mif:Metin_1277"/>
<evidence type="ECO:0000256" key="5">
    <source>
        <dbReference type="ARBA" id="ARBA00022927"/>
    </source>
</evidence>
<evidence type="ECO:0000256" key="4">
    <source>
        <dbReference type="ARBA" id="ARBA00022692"/>
    </source>
</evidence>